<organism evidence="1 2">
    <name type="scientific">Brevibacterium paucivorans</name>
    <dbReference type="NCBI Taxonomy" id="170994"/>
    <lineage>
        <taxon>Bacteria</taxon>
        <taxon>Bacillati</taxon>
        <taxon>Actinomycetota</taxon>
        <taxon>Actinomycetes</taxon>
        <taxon>Micrococcales</taxon>
        <taxon>Brevibacteriaceae</taxon>
        <taxon>Brevibacterium</taxon>
    </lineage>
</organism>
<comment type="caution">
    <text evidence="1">The sequence shown here is derived from an EMBL/GenBank/DDBJ whole genome shotgun (WGS) entry which is preliminary data.</text>
</comment>
<evidence type="ECO:0000313" key="2">
    <source>
        <dbReference type="Proteomes" id="UP000235598"/>
    </source>
</evidence>
<accession>A0A2N6VJT8</accession>
<sequence length="33" mass="3180">MGLGKTIQTLALIAHARETAAGAVAETPAGTSA</sequence>
<name>A0A2N6VJT8_9MICO</name>
<protein>
    <submittedName>
        <fullName evidence="1">Uncharacterized protein</fullName>
    </submittedName>
</protein>
<feature type="non-terminal residue" evidence="1">
    <location>
        <position position="33"/>
    </location>
</feature>
<dbReference type="AlphaFoldDB" id="A0A2N6VJT8"/>
<proteinExistence type="predicted"/>
<dbReference type="EMBL" id="PNHK01000130">
    <property type="protein sequence ID" value="PMD04357.1"/>
    <property type="molecule type" value="Genomic_DNA"/>
</dbReference>
<dbReference type="Proteomes" id="UP000235598">
    <property type="component" value="Unassembled WGS sequence"/>
</dbReference>
<reference evidence="1 2" key="1">
    <citation type="submission" date="2017-09" db="EMBL/GenBank/DDBJ databases">
        <title>Bacterial strain isolated from the female urinary microbiota.</title>
        <authorList>
            <person name="Thomas-White K."/>
            <person name="Kumar N."/>
            <person name="Forster S."/>
            <person name="Putonti C."/>
            <person name="Lawley T."/>
            <person name="Wolfe A.J."/>
        </authorList>
    </citation>
    <scope>NUCLEOTIDE SEQUENCE [LARGE SCALE GENOMIC DNA]</scope>
    <source>
        <strain evidence="1 2">UMB1301</strain>
    </source>
</reference>
<gene>
    <name evidence="1" type="ORF">CJ199_12540</name>
</gene>
<evidence type="ECO:0000313" key="1">
    <source>
        <dbReference type="EMBL" id="PMD04357.1"/>
    </source>
</evidence>